<proteinExistence type="predicted"/>
<dbReference type="PANTHER" id="PTHR43685:SF2">
    <property type="entry name" value="GLYCOSYLTRANSFERASE 2-LIKE DOMAIN-CONTAINING PROTEIN"/>
    <property type="match status" value="1"/>
</dbReference>
<dbReference type="SUPFAM" id="SSF53448">
    <property type="entry name" value="Nucleotide-diphospho-sugar transferases"/>
    <property type="match status" value="1"/>
</dbReference>
<accession>R4Z689</accession>
<gene>
    <name evidence="2" type="ORF">BN381_60035</name>
</gene>
<sequence>MRDQASAGSERVKQAAVGNHPLAATVAGTAAASSQQVSEVGAALGRPRASVVICTVDRPKLLREAIASIVAQRYDGVIETLVVYDGTAPDTSLNVNDARRPVTVLRNTHRRGLPAGRNCGAEVATGEFLGFCDDDDTWLPDKTETQVALLERRPEVDAVVCGLLVDHLGTITERPLLTEAVTMGDLLDDRMMEVEFVTTMVRRDAFLDPDRLGGADEEIPGGYAEDYEFVLRAARRHPLPTTRSPLVCKGWGGGSLFAERWRTIDTALGYLLERFPEFVDHPRGHARVLGQRAFAAASAGNRVEARRLIRAALAADLRQPRAWLAIGVWARLVPPGRVVAALNRRGRGL</sequence>
<keyword evidence="2" id="KW-0808">Transferase</keyword>
<dbReference type="Gene3D" id="3.90.550.10">
    <property type="entry name" value="Spore Coat Polysaccharide Biosynthesis Protein SpsA, Chain A"/>
    <property type="match status" value="1"/>
</dbReference>
<comment type="caution">
    <text evidence="2">The sequence shown here is derived from an EMBL/GenBank/DDBJ whole genome shotgun (WGS) entry which is preliminary data.</text>
</comment>
<dbReference type="InterPro" id="IPR029044">
    <property type="entry name" value="Nucleotide-diphossugar_trans"/>
</dbReference>
<protein>
    <submittedName>
        <fullName evidence="2">Putative Glycosyl transferase family protein</fullName>
    </submittedName>
</protein>
<evidence type="ECO:0000259" key="1">
    <source>
        <dbReference type="Pfam" id="PF00535"/>
    </source>
</evidence>
<dbReference type="Pfam" id="PF00535">
    <property type="entry name" value="Glycos_transf_2"/>
    <property type="match status" value="1"/>
</dbReference>
<dbReference type="AlphaFoldDB" id="R4Z689"/>
<dbReference type="EMBL" id="CANL01000056">
    <property type="protein sequence ID" value="CCM65131.1"/>
    <property type="molecule type" value="Genomic_DNA"/>
</dbReference>
<keyword evidence="3" id="KW-1185">Reference proteome</keyword>
<dbReference type="GO" id="GO:0016740">
    <property type="term" value="F:transferase activity"/>
    <property type="evidence" value="ECO:0007669"/>
    <property type="project" value="UniProtKB-KW"/>
</dbReference>
<dbReference type="CDD" id="cd00761">
    <property type="entry name" value="Glyco_tranf_GTA_type"/>
    <property type="match status" value="1"/>
</dbReference>
<name>R4Z689_9ACTN</name>
<dbReference type="Proteomes" id="UP000018291">
    <property type="component" value="Unassembled WGS sequence"/>
</dbReference>
<evidence type="ECO:0000313" key="3">
    <source>
        <dbReference type="Proteomes" id="UP000018291"/>
    </source>
</evidence>
<dbReference type="HOGENOM" id="CLU_025996_0_5_11"/>
<dbReference type="InterPro" id="IPR001173">
    <property type="entry name" value="Glyco_trans_2-like"/>
</dbReference>
<reference evidence="2 3" key="1">
    <citation type="journal article" date="2013" name="ISME J.">
        <title>Metabolic model for the filamentous 'Candidatus Microthrix parvicella' based on genomic and metagenomic analyses.</title>
        <authorList>
            <person name="Jon McIlroy S."/>
            <person name="Kristiansen R."/>
            <person name="Albertsen M."/>
            <person name="Michael Karst S."/>
            <person name="Rossetti S."/>
            <person name="Lund Nielsen J."/>
            <person name="Tandoi V."/>
            <person name="James Seviour R."/>
            <person name="Nielsen P.H."/>
        </authorList>
    </citation>
    <scope>NUCLEOTIDE SEQUENCE [LARGE SCALE GENOMIC DNA]</scope>
    <source>
        <strain evidence="2 3">RN1</strain>
    </source>
</reference>
<dbReference type="InterPro" id="IPR050834">
    <property type="entry name" value="Glycosyltransf_2"/>
</dbReference>
<dbReference type="STRING" id="1229780.BN381_60035"/>
<dbReference type="RefSeq" id="WP_012229606.1">
    <property type="nucleotide sequence ID" value="NZ_HG422565.1"/>
</dbReference>
<evidence type="ECO:0000313" key="2">
    <source>
        <dbReference type="EMBL" id="CCM65131.1"/>
    </source>
</evidence>
<dbReference type="eggNOG" id="COG1216">
    <property type="taxonomic scope" value="Bacteria"/>
</dbReference>
<organism evidence="2 3">
    <name type="scientific">Candidatus Neomicrothrix parvicella RN1</name>
    <dbReference type="NCBI Taxonomy" id="1229780"/>
    <lineage>
        <taxon>Bacteria</taxon>
        <taxon>Bacillati</taxon>
        <taxon>Actinomycetota</taxon>
        <taxon>Acidimicrobiia</taxon>
        <taxon>Acidimicrobiales</taxon>
        <taxon>Microthrixaceae</taxon>
        <taxon>Candidatus Neomicrothrix</taxon>
    </lineage>
</organism>
<feature type="domain" description="Glycosyltransferase 2-like" evidence="1">
    <location>
        <begin position="50"/>
        <end position="160"/>
    </location>
</feature>
<dbReference type="PANTHER" id="PTHR43685">
    <property type="entry name" value="GLYCOSYLTRANSFERASE"/>
    <property type="match status" value="1"/>
</dbReference>